<dbReference type="EMBL" id="JAQQLF010000014">
    <property type="protein sequence ID" value="MDC7717988.1"/>
    <property type="molecule type" value="Genomic_DNA"/>
</dbReference>
<comment type="similarity">
    <text evidence="1">Belongs to the SUI1 family.</text>
</comment>
<dbReference type="PANTHER" id="PTHR12789">
    <property type="entry name" value="DENSITY-REGULATED PROTEIN HOMOLOG"/>
    <property type="match status" value="1"/>
</dbReference>
<dbReference type="Proteomes" id="UP001219956">
    <property type="component" value="Unassembled WGS sequence"/>
</dbReference>
<comment type="caution">
    <text evidence="5">The sequence shown here is derived from an EMBL/GenBank/DDBJ whole genome shotgun (WGS) entry which is preliminary data.</text>
</comment>
<dbReference type="Gene3D" id="3.30.780.10">
    <property type="entry name" value="SUI1-like domain"/>
    <property type="match status" value="1"/>
</dbReference>
<dbReference type="PIRSF" id="PIRSF037511">
    <property type="entry name" value="Transl_init_SUI1_pro"/>
    <property type="match status" value="1"/>
</dbReference>
<sequence>MRYGKEGGLVYSTEHGQMCPGCRQPQAACRCGTQSVPAGDGVVRVGCQRKGRGGKTVTLVRGVPLAADALAALGKQLRTACGSGGTVKDGDIEIQGDHVDTVLAKLAALGYTVKRSGG</sequence>
<keyword evidence="5" id="KW-0396">Initiation factor</keyword>
<keyword evidence="2" id="KW-0810">Translation regulation</keyword>
<organism evidence="5 6">
    <name type="scientific">Vogesella aquatica</name>
    <dbReference type="NCBI Taxonomy" id="2984206"/>
    <lineage>
        <taxon>Bacteria</taxon>
        <taxon>Pseudomonadati</taxon>
        <taxon>Pseudomonadota</taxon>
        <taxon>Betaproteobacteria</taxon>
        <taxon>Neisseriales</taxon>
        <taxon>Chromobacteriaceae</taxon>
        <taxon>Vogesella</taxon>
    </lineage>
</organism>
<dbReference type="InterPro" id="IPR050318">
    <property type="entry name" value="DENR/SUI1_TIF"/>
</dbReference>
<dbReference type="PROSITE" id="PS50296">
    <property type="entry name" value="SUI1"/>
    <property type="match status" value="1"/>
</dbReference>
<evidence type="ECO:0000256" key="2">
    <source>
        <dbReference type="ARBA" id="ARBA00022845"/>
    </source>
</evidence>
<gene>
    <name evidence="5" type="ORF">PQU95_12285</name>
</gene>
<name>A0ABT5IZJ7_9NEIS</name>
<protein>
    <submittedName>
        <fullName evidence="5">Translation initiation factor Sui1</fullName>
    </submittedName>
</protein>
<evidence type="ECO:0000313" key="6">
    <source>
        <dbReference type="Proteomes" id="UP001219956"/>
    </source>
</evidence>
<dbReference type="InterPro" id="IPR005872">
    <property type="entry name" value="SUI1_arc_bac"/>
</dbReference>
<evidence type="ECO:0000256" key="3">
    <source>
        <dbReference type="ARBA" id="ARBA00022917"/>
    </source>
</evidence>
<evidence type="ECO:0000256" key="1">
    <source>
        <dbReference type="ARBA" id="ARBA00005422"/>
    </source>
</evidence>
<evidence type="ECO:0000313" key="5">
    <source>
        <dbReference type="EMBL" id="MDC7717988.1"/>
    </source>
</evidence>
<dbReference type="GO" id="GO:0003743">
    <property type="term" value="F:translation initiation factor activity"/>
    <property type="evidence" value="ECO:0007669"/>
    <property type="project" value="UniProtKB-KW"/>
</dbReference>
<keyword evidence="3" id="KW-0648">Protein biosynthesis</keyword>
<dbReference type="PANTHER" id="PTHR12789:SF0">
    <property type="entry name" value="DENSITY-REGULATED PROTEIN"/>
    <property type="match status" value="1"/>
</dbReference>
<accession>A0ABT5IZJ7</accession>
<feature type="domain" description="SUI1" evidence="4">
    <location>
        <begin position="50"/>
        <end position="110"/>
    </location>
</feature>
<dbReference type="Pfam" id="PF01253">
    <property type="entry name" value="SUI1"/>
    <property type="match status" value="1"/>
</dbReference>
<dbReference type="CDD" id="cd11567">
    <property type="entry name" value="YciH_like"/>
    <property type="match status" value="1"/>
</dbReference>
<reference evidence="5 6" key="1">
    <citation type="submission" date="2023-01" db="EMBL/GenBank/DDBJ databases">
        <title>Novel species of the genus Vogesella isolated from rivers.</title>
        <authorList>
            <person name="Lu H."/>
        </authorList>
    </citation>
    <scope>NUCLEOTIDE SEQUENCE [LARGE SCALE GENOMIC DNA]</scope>
    <source>
        <strain evidence="5 6">DC21W</strain>
    </source>
</reference>
<proteinExistence type="inferred from homology"/>
<keyword evidence="6" id="KW-1185">Reference proteome</keyword>
<dbReference type="SUPFAM" id="SSF55159">
    <property type="entry name" value="eIF1-like"/>
    <property type="match status" value="1"/>
</dbReference>
<dbReference type="InterPro" id="IPR001950">
    <property type="entry name" value="SUI1"/>
</dbReference>
<dbReference type="RefSeq" id="WP_272752293.1">
    <property type="nucleotide sequence ID" value="NZ_JAQQLF010000014.1"/>
</dbReference>
<dbReference type="NCBIfam" id="NF005297">
    <property type="entry name" value="PRK06824.1"/>
    <property type="match status" value="1"/>
</dbReference>
<dbReference type="InterPro" id="IPR036877">
    <property type="entry name" value="SUI1_dom_sf"/>
</dbReference>
<evidence type="ECO:0000259" key="4">
    <source>
        <dbReference type="PROSITE" id="PS50296"/>
    </source>
</evidence>